<comment type="caution">
    <text evidence="2">The sequence shown here is derived from an EMBL/GenBank/DDBJ whole genome shotgun (WGS) entry which is preliminary data.</text>
</comment>
<proteinExistence type="predicted"/>
<protein>
    <recommendedName>
        <fullName evidence="4">Tetratricopeptide repeat protein</fullName>
    </recommendedName>
</protein>
<name>A0ABU1ZF42_9BURK</name>
<keyword evidence="3" id="KW-1185">Reference proteome</keyword>
<dbReference type="RefSeq" id="WP_310348793.1">
    <property type="nucleotide sequence ID" value="NZ_JAVDXQ010000007.1"/>
</dbReference>
<organism evidence="2 3">
    <name type="scientific">Pelomonas aquatica</name>
    <dbReference type="NCBI Taxonomy" id="431058"/>
    <lineage>
        <taxon>Bacteria</taxon>
        <taxon>Pseudomonadati</taxon>
        <taxon>Pseudomonadota</taxon>
        <taxon>Betaproteobacteria</taxon>
        <taxon>Burkholderiales</taxon>
        <taxon>Sphaerotilaceae</taxon>
        <taxon>Roseateles</taxon>
    </lineage>
</organism>
<evidence type="ECO:0008006" key="4">
    <source>
        <dbReference type="Google" id="ProtNLM"/>
    </source>
</evidence>
<sequence length="429" mass="45315">MLRRLLTLLLALALTALTALMAPARAAMFNRPCSDPVVFRGAAVNALVLPWRADGGSAALQAASRQASSLAHLQLLMGMLPLGSVGAVDLVAEPGGVCDVDEVLARVSRGGESAGRLARGQAVLALWGRLFEQDGELFVQTYLRFSRQGEAGLMPETLALTWGGAELKAGLPMQALAFAPRRIRLDDLARIDAASRNALRVRAAPYADSPGVEIGSSPRQSFPYSVTEQRGDWLKLAPMRAGLPQGWVKARSGDEVPDWSLSRWLPELDYAEAVAGWLRLQVGGMSEAERVRMARDVEAGLARYEAAVPLEAAPAAWGLAAALRGHLAWARGDRAAAAALFAAARERLPASAAAANLAAVSALSGVPAGPDSAQRLGRGLLGGLALAPEDAMLRANLAALYRIYADKPGWSPFGATELAERQQVLRSAR</sequence>
<dbReference type="EMBL" id="JAVDXQ010000007">
    <property type="protein sequence ID" value="MDR7299257.1"/>
    <property type="molecule type" value="Genomic_DNA"/>
</dbReference>
<accession>A0ABU1ZF42</accession>
<feature type="signal peptide" evidence="1">
    <location>
        <begin position="1"/>
        <end position="26"/>
    </location>
</feature>
<evidence type="ECO:0000256" key="1">
    <source>
        <dbReference type="SAM" id="SignalP"/>
    </source>
</evidence>
<evidence type="ECO:0000313" key="3">
    <source>
        <dbReference type="Proteomes" id="UP001180536"/>
    </source>
</evidence>
<keyword evidence="1" id="KW-0732">Signal</keyword>
<gene>
    <name evidence="2" type="ORF">J2X16_004625</name>
</gene>
<reference evidence="2 3" key="1">
    <citation type="submission" date="2023-07" db="EMBL/GenBank/DDBJ databases">
        <title>Sorghum-associated microbial communities from plants grown in Nebraska, USA.</title>
        <authorList>
            <person name="Schachtman D."/>
        </authorList>
    </citation>
    <scope>NUCLEOTIDE SEQUENCE [LARGE SCALE GENOMIC DNA]</scope>
    <source>
        <strain evidence="2 3">BE310</strain>
    </source>
</reference>
<evidence type="ECO:0000313" key="2">
    <source>
        <dbReference type="EMBL" id="MDR7299257.1"/>
    </source>
</evidence>
<feature type="chain" id="PRO_5045685376" description="Tetratricopeptide repeat protein" evidence="1">
    <location>
        <begin position="27"/>
        <end position="429"/>
    </location>
</feature>
<dbReference type="Proteomes" id="UP001180536">
    <property type="component" value="Unassembled WGS sequence"/>
</dbReference>